<comment type="subcellular location">
    <subcellularLocation>
        <location evidence="1 9">Cell membrane</location>
        <topology evidence="1 9">Multi-pass membrane protein</topology>
    </subcellularLocation>
</comment>
<feature type="transmembrane region" description="Helical" evidence="9">
    <location>
        <begin position="79"/>
        <end position="103"/>
    </location>
</feature>
<evidence type="ECO:0000256" key="7">
    <source>
        <dbReference type="ARBA" id="ARBA00023136"/>
    </source>
</evidence>
<reference evidence="11 12" key="1">
    <citation type="submission" date="2019-04" db="EMBL/GenBank/DDBJ databases">
        <title>Draft genome sequence of Youngimonas vesicularis.</title>
        <authorList>
            <person name="Hameed A."/>
        </authorList>
    </citation>
    <scope>NUCLEOTIDE SEQUENCE [LARGE SCALE GENOMIC DNA]</scope>
    <source>
        <strain evidence="11 12">CC-AMW-E</strain>
    </source>
</reference>
<dbReference type="EC" id="2.3.1.269" evidence="9"/>
<keyword evidence="12" id="KW-1185">Reference proteome</keyword>
<keyword evidence="4 9" id="KW-0808">Transferase</keyword>
<evidence type="ECO:0000313" key="12">
    <source>
        <dbReference type="Proteomes" id="UP000306113"/>
    </source>
</evidence>
<dbReference type="GO" id="GO:0016410">
    <property type="term" value="F:N-acyltransferase activity"/>
    <property type="evidence" value="ECO:0007669"/>
    <property type="project" value="UniProtKB-UniRule"/>
</dbReference>
<comment type="catalytic activity">
    <reaction evidence="9">
        <text>N-terminal S-1,2-diacyl-sn-glyceryl-L-cysteinyl-[lipoprotein] + a glycerophospholipid = N-acyl-S-1,2-diacyl-sn-glyceryl-L-cysteinyl-[lipoprotein] + a 2-acyl-sn-glycero-3-phospholipid + H(+)</text>
        <dbReference type="Rhea" id="RHEA:48228"/>
        <dbReference type="Rhea" id="RHEA-COMP:14681"/>
        <dbReference type="Rhea" id="RHEA-COMP:14684"/>
        <dbReference type="ChEBI" id="CHEBI:15378"/>
        <dbReference type="ChEBI" id="CHEBI:136912"/>
        <dbReference type="ChEBI" id="CHEBI:140656"/>
        <dbReference type="ChEBI" id="CHEBI:140657"/>
        <dbReference type="ChEBI" id="CHEBI:140660"/>
        <dbReference type="EC" id="2.3.1.269"/>
    </reaction>
</comment>
<dbReference type="PANTHER" id="PTHR38686:SF1">
    <property type="entry name" value="APOLIPOPROTEIN N-ACYLTRANSFERASE"/>
    <property type="match status" value="1"/>
</dbReference>
<proteinExistence type="inferred from homology"/>
<dbReference type="Pfam" id="PF20154">
    <property type="entry name" value="LNT_N"/>
    <property type="match status" value="1"/>
</dbReference>
<evidence type="ECO:0000256" key="3">
    <source>
        <dbReference type="ARBA" id="ARBA00022475"/>
    </source>
</evidence>
<dbReference type="SUPFAM" id="SSF56317">
    <property type="entry name" value="Carbon-nitrogen hydrolase"/>
    <property type="match status" value="1"/>
</dbReference>
<dbReference type="InterPro" id="IPR045378">
    <property type="entry name" value="LNT_N"/>
</dbReference>
<comment type="function">
    <text evidence="9">Catalyzes the phospholipid dependent N-acylation of the N-terminal cysteine of apolipoprotein, the last step in lipoprotein maturation.</text>
</comment>
<protein>
    <recommendedName>
        <fullName evidence="9">Apolipoprotein N-acyltransferase</fullName>
        <shortName evidence="9">ALP N-acyltransferase</shortName>
        <ecNumber evidence="9">2.3.1.269</ecNumber>
    </recommendedName>
</protein>
<dbReference type="GO" id="GO:0042158">
    <property type="term" value="P:lipoprotein biosynthetic process"/>
    <property type="evidence" value="ECO:0007669"/>
    <property type="project" value="UniProtKB-UniRule"/>
</dbReference>
<dbReference type="CDD" id="cd07571">
    <property type="entry name" value="ALP_N-acyl_transferase"/>
    <property type="match status" value="1"/>
</dbReference>
<dbReference type="Proteomes" id="UP000306113">
    <property type="component" value="Unassembled WGS sequence"/>
</dbReference>
<keyword evidence="5 9" id="KW-0812">Transmembrane</keyword>
<dbReference type="HAMAP" id="MF_01148">
    <property type="entry name" value="Lnt"/>
    <property type="match status" value="1"/>
</dbReference>
<comment type="similarity">
    <text evidence="2 9">Belongs to the CN hydrolase family. Apolipoprotein N-acyltransferase subfamily.</text>
</comment>
<dbReference type="AlphaFoldDB" id="A0A4S3MA23"/>
<feature type="transmembrane region" description="Helical" evidence="9">
    <location>
        <begin position="110"/>
        <end position="132"/>
    </location>
</feature>
<dbReference type="InterPro" id="IPR003010">
    <property type="entry name" value="C-N_Hydrolase"/>
</dbReference>
<dbReference type="OrthoDB" id="9804277at2"/>
<accession>A0A4S3MA23</accession>
<comment type="pathway">
    <text evidence="9">Protein modification; lipoprotein biosynthesis (N-acyl transfer).</text>
</comment>
<feature type="transmembrane region" description="Helical" evidence="9">
    <location>
        <begin position="24"/>
        <end position="42"/>
    </location>
</feature>
<evidence type="ECO:0000256" key="4">
    <source>
        <dbReference type="ARBA" id="ARBA00022679"/>
    </source>
</evidence>
<dbReference type="UniPathway" id="UPA00666"/>
<organism evidence="11 12">
    <name type="scientific">Thalassobius vesicularis</name>
    <dbReference type="NCBI Taxonomy" id="1294297"/>
    <lineage>
        <taxon>Bacteria</taxon>
        <taxon>Pseudomonadati</taxon>
        <taxon>Pseudomonadota</taxon>
        <taxon>Alphaproteobacteria</taxon>
        <taxon>Rhodobacterales</taxon>
        <taxon>Roseobacteraceae</taxon>
        <taxon>Thalassovita</taxon>
    </lineage>
</organism>
<feature type="transmembrane region" description="Helical" evidence="9">
    <location>
        <begin position="175"/>
        <end position="192"/>
    </location>
</feature>
<feature type="transmembrane region" description="Helical" evidence="9">
    <location>
        <begin position="49"/>
        <end position="67"/>
    </location>
</feature>
<keyword evidence="11" id="KW-0449">Lipoprotein</keyword>
<evidence type="ECO:0000256" key="5">
    <source>
        <dbReference type="ARBA" id="ARBA00022692"/>
    </source>
</evidence>
<dbReference type="NCBIfam" id="TIGR00546">
    <property type="entry name" value="lnt"/>
    <property type="match status" value="1"/>
</dbReference>
<evidence type="ECO:0000259" key="10">
    <source>
        <dbReference type="PROSITE" id="PS50263"/>
    </source>
</evidence>
<dbReference type="RefSeq" id="WP_136339909.1">
    <property type="nucleotide sequence ID" value="NZ_SSMD01000006.1"/>
</dbReference>
<evidence type="ECO:0000313" key="11">
    <source>
        <dbReference type="EMBL" id="THD73014.1"/>
    </source>
</evidence>
<evidence type="ECO:0000256" key="1">
    <source>
        <dbReference type="ARBA" id="ARBA00004651"/>
    </source>
</evidence>
<evidence type="ECO:0000256" key="6">
    <source>
        <dbReference type="ARBA" id="ARBA00022989"/>
    </source>
</evidence>
<dbReference type="Gene3D" id="3.60.110.10">
    <property type="entry name" value="Carbon-nitrogen hydrolase"/>
    <property type="match status" value="1"/>
</dbReference>
<dbReference type="InterPro" id="IPR036526">
    <property type="entry name" value="C-N_Hydrolase_sf"/>
</dbReference>
<sequence length="489" mass="52122">MLRLALPLGLGALAALGQAPFGLWPLTILGLAGGVLLLHRAASLRAAALSGWLLGTGYFLLALVWIVQPFLVDPLRYGWMAPFALVFLAGGLALFWGLAFALAKRVGNGWALMATLTLAEILRGYLFTGFPWALPGHVLVDTPLAQLAAIIGAQGLGLIVLALSVALAGLAQRHWVPAVLTVAVVAAAWIWGAQRPETLDLQGRPVLRMVQPNAPQHQKWDPDYAPVFFRRSLEFTAAGAQRPDLIVWPETALPVLLDEAERAYEIIHDASGPVPLVLGGERLDGGALYNSAVVLGADGLPGQVYDKHHLVPFGEYIPLGDLAARFGIHGLAAKEGNGFAAGPGPRLLDLGPRLGRALPLICYEAVFPNDASHPDPRPDFLLQLTNDAWFGTFSGPYQHLAQARLRAIEQGLPLARAANTGVSGMIDPWGRVTAQIPLGQAGWVDAPLPKALPATPFTRWGDWLALGLAVLGLVASTGWARTNRRSLSR</sequence>
<dbReference type="InterPro" id="IPR004563">
    <property type="entry name" value="Apolipo_AcylTrfase"/>
</dbReference>
<keyword evidence="6 9" id="KW-1133">Transmembrane helix</keyword>
<dbReference type="GO" id="GO:0005886">
    <property type="term" value="C:plasma membrane"/>
    <property type="evidence" value="ECO:0007669"/>
    <property type="project" value="UniProtKB-SubCell"/>
</dbReference>
<comment type="caution">
    <text evidence="11">The sequence shown here is derived from an EMBL/GenBank/DDBJ whole genome shotgun (WGS) entry which is preliminary data.</text>
</comment>
<dbReference type="PANTHER" id="PTHR38686">
    <property type="entry name" value="APOLIPOPROTEIN N-ACYLTRANSFERASE"/>
    <property type="match status" value="1"/>
</dbReference>
<keyword evidence="8 9" id="KW-0012">Acyltransferase</keyword>
<gene>
    <name evidence="9 11" type="primary">lnt</name>
    <name evidence="11" type="ORF">E7681_13940</name>
</gene>
<feature type="domain" description="CN hydrolase" evidence="10">
    <location>
        <begin position="210"/>
        <end position="450"/>
    </location>
</feature>
<keyword evidence="7 9" id="KW-0472">Membrane</keyword>
<keyword evidence="3 9" id="KW-1003">Cell membrane</keyword>
<evidence type="ECO:0000256" key="2">
    <source>
        <dbReference type="ARBA" id="ARBA00010065"/>
    </source>
</evidence>
<evidence type="ECO:0000256" key="8">
    <source>
        <dbReference type="ARBA" id="ARBA00023315"/>
    </source>
</evidence>
<name>A0A4S3MA23_9RHOB</name>
<feature type="transmembrane region" description="Helical" evidence="9">
    <location>
        <begin position="144"/>
        <end position="168"/>
    </location>
</feature>
<evidence type="ECO:0000256" key="9">
    <source>
        <dbReference type="HAMAP-Rule" id="MF_01148"/>
    </source>
</evidence>
<feature type="transmembrane region" description="Helical" evidence="9">
    <location>
        <begin position="460"/>
        <end position="480"/>
    </location>
</feature>
<dbReference type="Pfam" id="PF00795">
    <property type="entry name" value="CN_hydrolase"/>
    <property type="match status" value="1"/>
</dbReference>
<dbReference type="EMBL" id="SSMD01000006">
    <property type="protein sequence ID" value="THD73014.1"/>
    <property type="molecule type" value="Genomic_DNA"/>
</dbReference>
<dbReference type="PROSITE" id="PS50263">
    <property type="entry name" value="CN_HYDROLASE"/>
    <property type="match status" value="1"/>
</dbReference>